<evidence type="ECO:0000313" key="1">
    <source>
        <dbReference type="EMBL" id="KAI3769706.1"/>
    </source>
</evidence>
<dbReference type="EMBL" id="CM042047">
    <property type="protein sequence ID" value="KAI3769706.1"/>
    <property type="molecule type" value="Genomic_DNA"/>
</dbReference>
<reference evidence="1 2" key="2">
    <citation type="journal article" date="2022" name="Mol. Ecol. Resour.">
        <title>The genomes of chicory, endive, great burdock and yacon provide insights into Asteraceae paleo-polyploidization history and plant inulin production.</title>
        <authorList>
            <person name="Fan W."/>
            <person name="Wang S."/>
            <person name="Wang H."/>
            <person name="Wang A."/>
            <person name="Jiang F."/>
            <person name="Liu H."/>
            <person name="Zhao H."/>
            <person name="Xu D."/>
            <person name="Zhang Y."/>
        </authorList>
    </citation>
    <scope>NUCLEOTIDE SEQUENCE [LARGE SCALE GENOMIC DNA]</scope>
    <source>
        <strain evidence="2">cv. Niubang</strain>
    </source>
</reference>
<accession>A0ACB9FG79</accession>
<proteinExistence type="predicted"/>
<sequence length="110" mass="12731">MKMIIEALYISRVALLNSTTISPFLSRFLQIRYDFQIELEHLLIWVSSVIIAVSGTISPLIWISPLLKIHIKFNSFIVIFGARGNAFQYLILRIQITKENCITDIEYQDV</sequence>
<gene>
    <name evidence="1" type="ORF">L6452_00818</name>
</gene>
<organism evidence="1 2">
    <name type="scientific">Arctium lappa</name>
    <name type="common">Greater burdock</name>
    <name type="synonym">Lappa major</name>
    <dbReference type="NCBI Taxonomy" id="4217"/>
    <lineage>
        <taxon>Eukaryota</taxon>
        <taxon>Viridiplantae</taxon>
        <taxon>Streptophyta</taxon>
        <taxon>Embryophyta</taxon>
        <taxon>Tracheophyta</taxon>
        <taxon>Spermatophyta</taxon>
        <taxon>Magnoliopsida</taxon>
        <taxon>eudicotyledons</taxon>
        <taxon>Gunneridae</taxon>
        <taxon>Pentapetalae</taxon>
        <taxon>asterids</taxon>
        <taxon>campanulids</taxon>
        <taxon>Asterales</taxon>
        <taxon>Asteraceae</taxon>
        <taxon>Carduoideae</taxon>
        <taxon>Cardueae</taxon>
        <taxon>Arctiinae</taxon>
        <taxon>Arctium</taxon>
    </lineage>
</organism>
<protein>
    <submittedName>
        <fullName evidence="1">Uncharacterized protein</fullName>
    </submittedName>
</protein>
<keyword evidence="2" id="KW-1185">Reference proteome</keyword>
<dbReference type="Proteomes" id="UP001055879">
    <property type="component" value="Linkage Group LG01"/>
</dbReference>
<comment type="caution">
    <text evidence="1">The sequence shown here is derived from an EMBL/GenBank/DDBJ whole genome shotgun (WGS) entry which is preliminary data.</text>
</comment>
<reference evidence="2" key="1">
    <citation type="journal article" date="2022" name="Mol. Ecol. Resour.">
        <title>The genomes of chicory, endive, great burdock and yacon provide insights into Asteraceae palaeo-polyploidization history and plant inulin production.</title>
        <authorList>
            <person name="Fan W."/>
            <person name="Wang S."/>
            <person name="Wang H."/>
            <person name="Wang A."/>
            <person name="Jiang F."/>
            <person name="Liu H."/>
            <person name="Zhao H."/>
            <person name="Xu D."/>
            <person name="Zhang Y."/>
        </authorList>
    </citation>
    <scope>NUCLEOTIDE SEQUENCE [LARGE SCALE GENOMIC DNA]</scope>
    <source>
        <strain evidence="2">cv. Niubang</strain>
    </source>
</reference>
<evidence type="ECO:0000313" key="2">
    <source>
        <dbReference type="Proteomes" id="UP001055879"/>
    </source>
</evidence>
<name>A0ACB9FG79_ARCLA</name>